<dbReference type="CDD" id="cd03809">
    <property type="entry name" value="GT4_MtfB-like"/>
    <property type="match status" value="1"/>
</dbReference>
<keyword evidence="1" id="KW-0808">Transferase</keyword>
<dbReference type="AlphaFoldDB" id="A0A1G1XAQ2"/>
<dbReference type="PANTHER" id="PTHR46401:SF2">
    <property type="entry name" value="GLYCOSYLTRANSFERASE WBBK-RELATED"/>
    <property type="match status" value="1"/>
</dbReference>
<dbReference type="InterPro" id="IPR028098">
    <property type="entry name" value="Glyco_trans_4-like_N"/>
</dbReference>
<name>A0A1G1XAQ2_9BACT</name>
<comment type="caution">
    <text evidence="4">The sequence shown here is derived from an EMBL/GenBank/DDBJ whole genome shotgun (WGS) entry which is preliminary data.</text>
</comment>
<dbReference type="EMBL" id="MHHS01000021">
    <property type="protein sequence ID" value="OGY37022.1"/>
    <property type="molecule type" value="Genomic_DNA"/>
</dbReference>
<dbReference type="GO" id="GO:0009103">
    <property type="term" value="P:lipopolysaccharide biosynthetic process"/>
    <property type="evidence" value="ECO:0007669"/>
    <property type="project" value="TreeGrafter"/>
</dbReference>
<reference evidence="4 5" key="1">
    <citation type="journal article" date="2016" name="Nat. Commun.">
        <title>Thousands of microbial genomes shed light on interconnected biogeochemical processes in an aquifer system.</title>
        <authorList>
            <person name="Anantharaman K."/>
            <person name="Brown C.T."/>
            <person name="Hug L.A."/>
            <person name="Sharon I."/>
            <person name="Castelle C.J."/>
            <person name="Probst A.J."/>
            <person name="Thomas B.C."/>
            <person name="Singh A."/>
            <person name="Wilkins M.J."/>
            <person name="Karaoz U."/>
            <person name="Brodie E.L."/>
            <person name="Williams K.H."/>
            <person name="Hubbard S.S."/>
            <person name="Banfield J.F."/>
        </authorList>
    </citation>
    <scope>NUCLEOTIDE SEQUENCE [LARGE SCALE GENOMIC DNA]</scope>
</reference>
<evidence type="ECO:0000313" key="4">
    <source>
        <dbReference type="EMBL" id="OGY37022.1"/>
    </source>
</evidence>
<organism evidence="4 5">
    <name type="scientific">Candidatus Andersenbacteria bacterium RIFCSPHIGHO2_12_FULL_45_11b</name>
    <dbReference type="NCBI Taxonomy" id="1797282"/>
    <lineage>
        <taxon>Bacteria</taxon>
        <taxon>Candidatus Anderseniibacteriota</taxon>
    </lineage>
</organism>
<dbReference type="InterPro" id="IPR001296">
    <property type="entry name" value="Glyco_trans_1"/>
</dbReference>
<feature type="domain" description="Glycosyltransferase subfamily 4-like N-terminal" evidence="3">
    <location>
        <begin position="16"/>
        <end position="166"/>
    </location>
</feature>
<evidence type="ECO:0000259" key="3">
    <source>
        <dbReference type="Pfam" id="PF13439"/>
    </source>
</evidence>
<dbReference type="Pfam" id="PF13439">
    <property type="entry name" value="Glyco_transf_4"/>
    <property type="match status" value="1"/>
</dbReference>
<evidence type="ECO:0000259" key="2">
    <source>
        <dbReference type="Pfam" id="PF00534"/>
    </source>
</evidence>
<dbReference type="PANTHER" id="PTHR46401">
    <property type="entry name" value="GLYCOSYLTRANSFERASE WBBK-RELATED"/>
    <property type="match status" value="1"/>
</dbReference>
<dbReference type="Pfam" id="PF00534">
    <property type="entry name" value="Glycos_transf_1"/>
    <property type="match status" value="1"/>
</dbReference>
<dbReference type="GO" id="GO:0016757">
    <property type="term" value="F:glycosyltransferase activity"/>
    <property type="evidence" value="ECO:0007669"/>
    <property type="project" value="InterPro"/>
</dbReference>
<gene>
    <name evidence="4" type="ORF">A3E36_00320</name>
</gene>
<evidence type="ECO:0008006" key="6">
    <source>
        <dbReference type="Google" id="ProtNLM"/>
    </source>
</evidence>
<dbReference type="SUPFAM" id="SSF53756">
    <property type="entry name" value="UDP-Glycosyltransferase/glycogen phosphorylase"/>
    <property type="match status" value="1"/>
</dbReference>
<evidence type="ECO:0000313" key="5">
    <source>
        <dbReference type="Proteomes" id="UP000177941"/>
    </source>
</evidence>
<dbReference type="Gene3D" id="3.40.50.2000">
    <property type="entry name" value="Glycogen Phosphorylase B"/>
    <property type="match status" value="2"/>
</dbReference>
<evidence type="ECO:0000256" key="1">
    <source>
        <dbReference type="ARBA" id="ARBA00022679"/>
    </source>
</evidence>
<proteinExistence type="predicted"/>
<feature type="domain" description="Glycosyl transferase family 1" evidence="2">
    <location>
        <begin position="187"/>
        <end position="346"/>
    </location>
</feature>
<sequence>MKKNIGIITNARADSGVGGRAHELISHMPANADVAFHLVRIDGEEHVITVDAKRVAMQRPWPGVLGMKSIAWLRLAKKIPKFDGYDISNQSLSFIARTRQPSLITVHDVIERTDPQSVLSAPLNRYLMSGIPNAQHIVTVSEYVKRSIVKIYSIPTEHISVIYNGVGEQFAPVQDFRSTVAYQTVIKDLRLPVPGPYILYVGSEHPRKNVKTILRTISQLKSQYPNIVLLKVGDPGLLSGRRETLRLIDDYALQNNVKLLGKVSDELLQDFYHAADALLMPSYMEGSGMPILEAMASGCPVVCSNATAIPEIAGDAAHMHDPDDVAGFTQSIGELIETPAMRKRVIRLGVVQAKKFSWNTAAQQTLELYTKFL</sequence>
<accession>A0A1G1XAQ2</accession>
<protein>
    <recommendedName>
        <fullName evidence="6">Glycosyl transferase family 1 domain-containing protein</fullName>
    </recommendedName>
</protein>
<dbReference type="Proteomes" id="UP000177941">
    <property type="component" value="Unassembled WGS sequence"/>
</dbReference>